<dbReference type="Gene3D" id="3.40.50.300">
    <property type="entry name" value="P-loop containing nucleotide triphosphate hydrolases"/>
    <property type="match status" value="1"/>
</dbReference>
<proteinExistence type="predicted"/>
<gene>
    <name evidence="2" type="ORF">PGLA1383_LOCUS10350</name>
</gene>
<dbReference type="Gene3D" id="3.90.79.10">
    <property type="entry name" value="Nucleoside Triphosphate Pyrophosphohydrolase"/>
    <property type="match status" value="1"/>
</dbReference>
<dbReference type="InterPro" id="IPR000086">
    <property type="entry name" value="NUDIX_hydrolase_dom"/>
</dbReference>
<sequence length="519" mass="55385">MGRPKTLLVCGSKGCGKTSLIRRLLGCDWPDAPPPATIGLDESVGRIIFEPASPTSSLNAGWKCRRAVAADATLPAQCCRLAFAELPAELRALMPPEGLELDIMEIGGGHGGHLRQVPRGSHLDCVLLCYDLRDRSSFRQTSHWLMLHGTGRHLAQGGAAAAAPSDAARAHSGISLAKLASVLCGTRADEAEARDQRAVSSDEADVFATSVGIRYSGIASACTGQGSQEVLHAIAIAILEAEEEAQAECEVAATAATDPKVWSLSRGKLSDEAGSVMTSPSGARPHEPREVCARHEPVNGPHLVEVLDEKGVPYASKPLATCMEKGLLHRGIHIWLCDPCSGGLLLRHYSRWAPKLPQCWGPTCCGEVLCYGNGPSSPVSEGRSMGLRPSETSADAAERIIQEQLGVNNLTLEFWFSSRSRNGNNQELLDVFIASCADSDVPPLRLAHDEDVEWVHFLEVFGSGGRSHLTSLAHVEETYVSCMVQKMRSRILHSDDAKSAIHPAFSGSGLASGRLGSFI</sequence>
<evidence type="ECO:0000259" key="1">
    <source>
        <dbReference type="PROSITE" id="PS51462"/>
    </source>
</evidence>
<name>A0A813DSM3_POLGL</name>
<protein>
    <recommendedName>
        <fullName evidence="1">Nudix hydrolase domain-containing protein</fullName>
    </recommendedName>
</protein>
<dbReference type="InterPro" id="IPR027417">
    <property type="entry name" value="P-loop_NTPase"/>
</dbReference>
<dbReference type="SUPFAM" id="SSF52540">
    <property type="entry name" value="P-loop containing nucleoside triphosphate hydrolases"/>
    <property type="match status" value="1"/>
</dbReference>
<accession>A0A813DSM3</accession>
<keyword evidence="3" id="KW-1185">Reference proteome</keyword>
<dbReference type="PROSITE" id="PS51462">
    <property type="entry name" value="NUDIX"/>
    <property type="match status" value="1"/>
</dbReference>
<dbReference type="EMBL" id="CAJNNV010005127">
    <property type="protein sequence ID" value="CAE8591684.1"/>
    <property type="molecule type" value="Genomic_DNA"/>
</dbReference>
<comment type="caution">
    <text evidence="2">The sequence shown here is derived from an EMBL/GenBank/DDBJ whole genome shotgun (WGS) entry which is preliminary data.</text>
</comment>
<evidence type="ECO:0000313" key="2">
    <source>
        <dbReference type="EMBL" id="CAE8591684.1"/>
    </source>
</evidence>
<evidence type="ECO:0000313" key="3">
    <source>
        <dbReference type="Proteomes" id="UP000654075"/>
    </source>
</evidence>
<dbReference type="InterPro" id="IPR015797">
    <property type="entry name" value="NUDIX_hydrolase-like_dom_sf"/>
</dbReference>
<dbReference type="Proteomes" id="UP000654075">
    <property type="component" value="Unassembled WGS sequence"/>
</dbReference>
<reference evidence="2" key="1">
    <citation type="submission" date="2021-02" db="EMBL/GenBank/DDBJ databases">
        <authorList>
            <person name="Dougan E. K."/>
            <person name="Rhodes N."/>
            <person name="Thang M."/>
            <person name="Chan C."/>
        </authorList>
    </citation>
    <scope>NUCLEOTIDE SEQUENCE</scope>
</reference>
<dbReference type="SUPFAM" id="SSF55811">
    <property type="entry name" value="Nudix"/>
    <property type="match status" value="1"/>
</dbReference>
<organism evidence="2 3">
    <name type="scientific">Polarella glacialis</name>
    <name type="common">Dinoflagellate</name>
    <dbReference type="NCBI Taxonomy" id="89957"/>
    <lineage>
        <taxon>Eukaryota</taxon>
        <taxon>Sar</taxon>
        <taxon>Alveolata</taxon>
        <taxon>Dinophyceae</taxon>
        <taxon>Suessiales</taxon>
        <taxon>Suessiaceae</taxon>
        <taxon>Polarella</taxon>
    </lineage>
</organism>
<dbReference type="AlphaFoldDB" id="A0A813DSM3"/>
<feature type="domain" description="Nudix hydrolase" evidence="1">
    <location>
        <begin position="327"/>
        <end position="480"/>
    </location>
</feature>